<comment type="caution">
    <text evidence="1">The sequence shown here is derived from an EMBL/GenBank/DDBJ whole genome shotgun (WGS) entry which is preliminary data.</text>
</comment>
<dbReference type="EMBL" id="RHFK02000019">
    <property type="protein sequence ID" value="TWW59463.1"/>
    <property type="molecule type" value="Genomic_DNA"/>
</dbReference>
<name>A0A5C6MWX8_9TELE</name>
<evidence type="ECO:0000313" key="1">
    <source>
        <dbReference type="EMBL" id="TWW59463.1"/>
    </source>
</evidence>
<organism evidence="1 2">
    <name type="scientific">Takifugu flavidus</name>
    <name type="common">sansaifugu</name>
    <dbReference type="NCBI Taxonomy" id="433684"/>
    <lineage>
        <taxon>Eukaryota</taxon>
        <taxon>Metazoa</taxon>
        <taxon>Chordata</taxon>
        <taxon>Craniata</taxon>
        <taxon>Vertebrata</taxon>
        <taxon>Euteleostomi</taxon>
        <taxon>Actinopterygii</taxon>
        <taxon>Neopterygii</taxon>
        <taxon>Teleostei</taxon>
        <taxon>Neoteleostei</taxon>
        <taxon>Acanthomorphata</taxon>
        <taxon>Eupercaria</taxon>
        <taxon>Tetraodontiformes</taxon>
        <taxon>Tetradontoidea</taxon>
        <taxon>Tetraodontidae</taxon>
        <taxon>Takifugu</taxon>
    </lineage>
</organism>
<evidence type="ECO:0000313" key="2">
    <source>
        <dbReference type="Proteomes" id="UP000324091"/>
    </source>
</evidence>
<gene>
    <name evidence="1" type="ORF">D4764_06G0009930</name>
</gene>
<keyword evidence="2" id="KW-1185">Reference proteome</keyword>
<dbReference type="Proteomes" id="UP000324091">
    <property type="component" value="Chromosome 6"/>
</dbReference>
<dbReference type="AlphaFoldDB" id="A0A5C6MWX8"/>
<accession>A0A5C6MWX8</accession>
<protein>
    <submittedName>
        <fullName evidence="1">Uncharacterized protein</fullName>
    </submittedName>
</protein>
<reference evidence="1 2" key="1">
    <citation type="submission" date="2019-04" db="EMBL/GenBank/DDBJ databases">
        <title>Chromosome genome assembly for Takifugu flavidus.</title>
        <authorList>
            <person name="Xiao S."/>
        </authorList>
    </citation>
    <scope>NUCLEOTIDE SEQUENCE [LARGE SCALE GENOMIC DNA]</scope>
    <source>
        <strain evidence="1">HTHZ2018</strain>
        <tissue evidence="1">Muscle</tissue>
    </source>
</reference>
<proteinExistence type="predicted"/>
<sequence length="66" mass="7425">MLLKEYRICMPLTVEELGEVWAHDPYQEKMSMGLFLAYLSYGGTVALPPLPLFLEASCIFTAPQIS</sequence>